<proteinExistence type="predicted"/>
<gene>
    <name evidence="1" type="ORF">ABH943_009101</name>
</gene>
<dbReference type="Proteomes" id="UP001620514">
    <property type="component" value="Unassembled WGS sequence"/>
</dbReference>
<protein>
    <submittedName>
        <fullName evidence="1">Uncharacterized protein</fullName>
    </submittedName>
</protein>
<evidence type="ECO:0000313" key="1">
    <source>
        <dbReference type="EMBL" id="MFK4449052.1"/>
    </source>
</evidence>
<name>A0ABW8N496_9BURK</name>
<reference evidence="1 2" key="1">
    <citation type="submission" date="2024-11" db="EMBL/GenBank/DDBJ databases">
        <title>Using genomics to understand microbial adaptation to soil warming.</title>
        <authorList>
            <person name="Deangelis K.M. PhD."/>
        </authorList>
    </citation>
    <scope>NUCLEOTIDE SEQUENCE [LARGE SCALE GENOMIC DNA]</scope>
    <source>
        <strain evidence="1 2">GAS97</strain>
    </source>
</reference>
<comment type="caution">
    <text evidence="1">The sequence shown here is derived from an EMBL/GenBank/DDBJ whole genome shotgun (WGS) entry which is preliminary data.</text>
</comment>
<organism evidence="1 2">
    <name type="scientific">Caballeronia udeis</name>
    <dbReference type="NCBI Taxonomy" id="1232866"/>
    <lineage>
        <taxon>Bacteria</taxon>
        <taxon>Pseudomonadati</taxon>
        <taxon>Pseudomonadota</taxon>
        <taxon>Betaproteobacteria</taxon>
        <taxon>Burkholderiales</taxon>
        <taxon>Burkholderiaceae</taxon>
        <taxon>Caballeronia</taxon>
    </lineage>
</organism>
<sequence>MNVRLVTTRVKNTTERGTGFLSDGHVSREGRIAMPSTGDLCSVWAWANVTG</sequence>
<dbReference type="EMBL" id="JBIYDN010000080">
    <property type="protein sequence ID" value="MFK4449052.1"/>
    <property type="molecule type" value="Genomic_DNA"/>
</dbReference>
<evidence type="ECO:0000313" key="2">
    <source>
        <dbReference type="Proteomes" id="UP001620514"/>
    </source>
</evidence>
<keyword evidence="2" id="KW-1185">Reference proteome</keyword>
<accession>A0ABW8N496</accession>